<sequence length="175" mass="19648">MDKHERLRCGICGVVFTRSDSVASHKFSAHGQTTRHVCHMANCHRGGLGLTTHDLLVAHLRDSHQGATIADNEAALENKEVAPEAESSAVQNDDIVPDEEMEDLVHDNDGYPTKSAEEYETQIFNLQEKLEERHLEIARIHKTYKKQLEELLDKAAGKDKELEQCIKEAHDSIPS</sequence>
<dbReference type="EMBL" id="JAQQWN010000010">
    <property type="protein sequence ID" value="KAK8063036.1"/>
    <property type="molecule type" value="Genomic_DNA"/>
</dbReference>
<dbReference type="InterPro" id="IPR013087">
    <property type="entry name" value="Znf_C2H2_type"/>
</dbReference>
<dbReference type="PROSITE" id="PS00028">
    <property type="entry name" value="ZINC_FINGER_C2H2_1"/>
    <property type="match status" value="1"/>
</dbReference>
<name>A0ABR1UYB0_9PEZI</name>
<evidence type="ECO:0000313" key="3">
    <source>
        <dbReference type="EMBL" id="KAK8063036.1"/>
    </source>
</evidence>
<evidence type="ECO:0000256" key="1">
    <source>
        <dbReference type="SAM" id="Coils"/>
    </source>
</evidence>
<gene>
    <name evidence="3" type="ORF">PG997_015133</name>
</gene>
<dbReference type="RefSeq" id="XP_066661635.1">
    <property type="nucleotide sequence ID" value="XM_066819447.1"/>
</dbReference>
<dbReference type="Proteomes" id="UP001433268">
    <property type="component" value="Unassembled WGS sequence"/>
</dbReference>
<organism evidence="3 4">
    <name type="scientific">Apiospora hydei</name>
    <dbReference type="NCBI Taxonomy" id="1337664"/>
    <lineage>
        <taxon>Eukaryota</taxon>
        <taxon>Fungi</taxon>
        <taxon>Dikarya</taxon>
        <taxon>Ascomycota</taxon>
        <taxon>Pezizomycotina</taxon>
        <taxon>Sordariomycetes</taxon>
        <taxon>Xylariomycetidae</taxon>
        <taxon>Amphisphaeriales</taxon>
        <taxon>Apiosporaceae</taxon>
        <taxon>Apiospora</taxon>
    </lineage>
</organism>
<dbReference type="GeneID" id="92052507"/>
<keyword evidence="4" id="KW-1185">Reference proteome</keyword>
<reference evidence="3 4" key="1">
    <citation type="submission" date="2023-01" db="EMBL/GenBank/DDBJ databases">
        <title>Analysis of 21 Apiospora genomes using comparative genomics revels a genus with tremendous synthesis potential of carbohydrate active enzymes and secondary metabolites.</title>
        <authorList>
            <person name="Sorensen T."/>
        </authorList>
    </citation>
    <scope>NUCLEOTIDE SEQUENCE [LARGE SCALE GENOMIC DNA]</scope>
    <source>
        <strain evidence="3 4">CBS 114990</strain>
    </source>
</reference>
<keyword evidence="1" id="KW-0175">Coiled coil</keyword>
<feature type="coiled-coil region" evidence="1">
    <location>
        <begin position="116"/>
        <end position="168"/>
    </location>
</feature>
<evidence type="ECO:0000313" key="4">
    <source>
        <dbReference type="Proteomes" id="UP001433268"/>
    </source>
</evidence>
<proteinExistence type="predicted"/>
<dbReference type="SMART" id="SM00355">
    <property type="entry name" value="ZnF_C2H2"/>
    <property type="match status" value="2"/>
</dbReference>
<feature type="domain" description="C2H2-type" evidence="2">
    <location>
        <begin position="9"/>
        <end position="30"/>
    </location>
</feature>
<accession>A0ABR1UYB0</accession>
<comment type="caution">
    <text evidence="3">The sequence shown here is derived from an EMBL/GenBank/DDBJ whole genome shotgun (WGS) entry which is preliminary data.</text>
</comment>
<evidence type="ECO:0000259" key="2">
    <source>
        <dbReference type="PROSITE" id="PS00028"/>
    </source>
</evidence>
<protein>
    <recommendedName>
        <fullName evidence="2">C2H2-type domain-containing protein</fullName>
    </recommendedName>
</protein>